<dbReference type="SUPFAM" id="SSF103473">
    <property type="entry name" value="MFS general substrate transporter"/>
    <property type="match status" value="1"/>
</dbReference>
<evidence type="ECO:0000256" key="1">
    <source>
        <dbReference type="ARBA" id="ARBA00004651"/>
    </source>
</evidence>
<feature type="transmembrane region" description="Helical" evidence="6">
    <location>
        <begin position="101"/>
        <end position="122"/>
    </location>
</feature>
<dbReference type="InterPro" id="IPR050189">
    <property type="entry name" value="MFS_Efflux_Transporters"/>
</dbReference>
<organism evidence="8 9">
    <name type="scientific">Tsukamurella sputi</name>
    <dbReference type="NCBI Taxonomy" id="2591848"/>
    <lineage>
        <taxon>Bacteria</taxon>
        <taxon>Bacillati</taxon>
        <taxon>Actinomycetota</taxon>
        <taxon>Actinomycetes</taxon>
        <taxon>Mycobacteriales</taxon>
        <taxon>Tsukamurellaceae</taxon>
        <taxon>Tsukamurella</taxon>
    </lineage>
</organism>
<evidence type="ECO:0000256" key="3">
    <source>
        <dbReference type="ARBA" id="ARBA00022692"/>
    </source>
</evidence>
<name>A0A5C5RRR3_9ACTN</name>
<dbReference type="PANTHER" id="PTHR43124:SF3">
    <property type="entry name" value="CHLORAMPHENICOL EFFLUX PUMP RV0191"/>
    <property type="match status" value="1"/>
</dbReference>
<dbReference type="PROSITE" id="PS50850">
    <property type="entry name" value="MFS"/>
    <property type="match status" value="1"/>
</dbReference>
<gene>
    <name evidence="8" type="ORF">FK268_07980</name>
</gene>
<feature type="domain" description="Major facilitator superfamily (MFS) profile" evidence="7">
    <location>
        <begin position="4"/>
        <end position="380"/>
    </location>
</feature>
<reference evidence="8 9" key="2">
    <citation type="submission" date="2019-08" db="EMBL/GenBank/DDBJ databases">
        <title>Tsukamurella conjunctivitidis sp. nov., Tsukamurella assacharolytica sp. nov. and Tsukamurella sputae sp. nov. isolated from patients with conjunctivitis, bacteraemia (lymphoma) and respiratory infection (sputum) in Hong Kong.</title>
        <authorList>
            <person name="Fok K.M.N."/>
            <person name="Fong J.Y.H."/>
        </authorList>
    </citation>
    <scope>NUCLEOTIDE SEQUENCE [LARGE SCALE GENOMIC DNA]</scope>
    <source>
        <strain evidence="8 9">HKU70</strain>
    </source>
</reference>
<evidence type="ECO:0000259" key="7">
    <source>
        <dbReference type="PROSITE" id="PS50850"/>
    </source>
</evidence>
<proteinExistence type="predicted"/>
<reference evidence="8 9" key="1">
    <citation type="submission" date="2019-06" db="EMBL/GenBank/DDBJ databases">
        <authorList>
            <person name="Teng J.L.L."/>
            <person name="Lee H.H."/>
            <person name="Lau S.K.P."/>
            <person name="Woo P.C.Y."/>
        </authorList>
    </citation>
    <scope>NUCLEOTIDE SEQUENCE [LARGE SCALE GENOMIC DNA]</scope>
    <source>
        <strain evidence="8 9">HKU70</strain>
    </source>
</reference>
<dbReference type="InterPro" id="IPR036259">
    <property type="entry name" value="MFS_trans_sf"/>
</dbReference>
<feature type="transmembrane region" description="Helical" evidence="6">
    <location>
        <begin position="359"/>
        <end position="377"/>
    </location>
</feature>
<dbReference type="Gene3D" id="1.20.1250.20">
    <property type="entry name" value="MFS general substrate transporter like domains"/>
    <property type="match status" value="1"/>
</dbReference>
<dbReference type="GO" id="GO:0022857">
    <property type="term" value="F:transmembrane transporter activity"/>
    <property type="evidence" value="ECO:0007669"/>
    <property type="project" value="InterPro"/>
</dbReference>
<feature type="transmembrane region" description="Helical" evidence="6">
    <location>
        <begin position="40"/>
        <end position="65"/>
    </location>
</feature>
<dbReference type="Proteomes" id="UP000319792">
    <property type="component" value="Unassembled WGS sequence"/>
</dbReference>
<evidence type="ECO:0000313" key="8">
    <source>
        <dbReference type="EMBL" id="TWS25143.1"/>
    </source>
</evidence>
<sequence length="402" mass="40861">MPRAVHVLGFGIFAQGTSELMLAGLLPELAADLHVSISQAGLLISGFALGMVVGAPLLAFALTMLPVSRKHALLAFTLIFALTHVAGALTSSYAVLLVTRFVGAVVYAGFWSVAITTAVALVPENARGRAMSIVAGGLTLAMAVGLPLGTVIGQHLGWRGAFWAVAIASLVALAALAVAVPDDASDGAAVRDPRRELRGLAVPRLWLSYGITAVTLSALLITFGYLGALLGDSTGVAPRWIPVFLAVYGVGTCVGIMVGGRFADRRPTTTLVAGLAGLTTTSALLAILIGLPAAVAVLVFLLGASGFGVNPVLNSRNFAIAPQAPLLVPALTASAFNVGIAFGPWLGGVALDAGLGYPWLPAIGAVLAAGGLLLVGADTRMARRSPRADPEPRVEQECVTGA</sequence>
<dbReference type="OrthoDB" id="9814237at2"/>
<feature type="transmembrane region" description="Helical" evidence="6">
    <location>
        <begin position="134"/>
        <end position="156"/>
    </location>
</feature>
<feature type="transmembrane region" description="Helical" evidence="6">
    <location>
        <begin position="162"/>
        <end position="184"/>
    </location>
</feature>
<evidence type="ECO:0000313" key="9">
    <source>
        <dbReference type="Proteomes" id="UP000319792"/>
    </source>
</evidence>
<accession>A0A5C5RRR3</accession>
<keyword evidence="5 6" id="KW-0472">Membrane</keyword>
<keyword evidence="3 6" id="KW-0812">Transmembrane</keyword>
<evidence type="ECO:0000256" key="6">
    <source>
        <dbReference type="SAM" id="Phobius"/>
    </source>
</evidence>
<dbReference type="PANTHER" id="PTHR43124">
    <property type="entry name" value="PURINE EFFLUX PUMP PBUE"/>
    <property type="match status" value="1"/>
</dbReference>
<keyword evidence="9" id="KW-1185">Reference proteome</keyword>
<dbReference type="AlphaFoldDB" id="A0A5C5RRR3"/>
<protein>
    <submittedName>
        <fullName evidence="8">MFS transporter</fullName>
    </submittedName>
</protein>
<feature type="transmembrane region" description="Helical" evidence="6">
    <location>
        <begin position="295"/>
        <end position="314"/>
    </location>
</feature>
<keyword evidence="4 6" id="KW-1133">Transmembrane helix</keyword>
<comment type="caution">
    <text evidence="8">The sequence shown here is derived from an EMBL/GenBank/DDBJ whole genome shotgun (WGS) entry which is preliminary data.</text>
</comment>
<evidence type="ECO:0000256" key="5">
    <source>
        <dbReference type="ARBA" id="ARBA00023136"/>
    </source>
</evidence>
<evidence type="ECO:0000256" key="4">
    <source>
        <dbReference type="ARBA" id="ARBA00022989"/>
    </source>
</evidence>
<dbReference type="InterPro" id="IPR020846">
    <property type="entry name" value="MFS_dom"/>
</dbReference>
<feature type="transmembrane region" description="Helical" evidence="6">
    <location>
        <begin position="326"/>
        <end position="347"/>
    </location>
</feature>
<feature type="transmembrane region" description="Helical" evidence="6">
    <location>
        <begin position="240"/>
        <end position="259"/>
    </location>
</feature>
<feature type="transmembrane region" description="Helical" evidence="6">
    <location>
        <begin position="271"/>
        <end position="289"/>
    </location>
</feature>
<dbReference type="GO" id="GO:0005886">
    <property type="term" value="C:plasma membrane"/>
    <property type="evidence" value="ECO:0007669"/>
    <property type="project" value="UniProtKB-SubCell"/>
</dbReference>
<dbReference type="NCBIfam" id="NF033135">
    <property type="entry name" value="cmx_cmrA"/>
    <property type="match status" value="1"/>
</dbReference>
<feature type="transmembrane region" description="Helical" evidence="6">
    <location>
        <begin position="205"/>
        <end position="228"/>
    </location>
</feature>
<dbReference type="EMBL" id="VIGV01000002">
    <property type="protein sequence ID" value="TWS25143.1"/>
    <property type="molecule type" value="Genomic_DNA"/>
</dbReference>
<dbReference type="RefSeq" id="WP_146432878.1">
    <property type="nucleotide sequence ID" value="NZ_VIGV01000002.1"/>
</dbReference>
<evidence type="ECO:0000256" key="2">
    <source>
        <dbReference type="ARBA" id="ARBA00022475"/>
    </source>
</evidence>
<feature type="transmembrane region" description="Helical" evidence="6">
    <location>
        <begin position="72"/>
        <end position="95"/>
    </location>
</feature>
<keyword evidence="2" id="KW-1003">Cell membrane</keyword>
<comment type="subcellular location">
    <subcellularLocation>
        <location evidence="1">Cell membrane</location>
        <topology evidence="1">Multi-pass membrane protein</topology>
    </subcellularLocation>
</comment>
<dbReference type="CDD" id="cd17324">
    <property type="entry name" value="MFS_NepI_like"/>
    <property type="match status" value="1"/>
</dbReference>
<dbReference type="Pfam" id="PF07690">
    <property type="entry name" value="MFS_1"/>
    <property type="match status" value="1"/>
</dbReference>
<dbReference type="InterPro" id="IPR011701">
    <property type="entry name" value="MFS"/>
</dbReference>